<feature type="transmembrane region" description="Helical" evidence="2">
    <location>
        <begin position="270"/>
        <end position="291"/>
    </location>
</feature>
<dbReference type="OrthoDB" id="5402633at2759"/>
<evidence type="ECO:0000313" key="4">
    <source>
        <dbReference type="Proteomes" id="UP000700596"/>
    </source>
</evidence>
<dbReference type="PRINTS" id="PR00250">
    <property type="entry name" value="GPCRSTE2"/>
</dbReference>
<dbReference type="Pfam" id="PF02116">
    <property type="entry name" value="STE2"/>
    <property type="match status" value="1"/>
</dbReference>
<dbReference type="Gene3D" id="1.10.287.920">
    <property type="entry name" value="Pheromone alpha factor receptor"/>
    <property type="match status" value="1"/>
</dbReference>
<dbReference type="PANTHER" id="PTHR28009">
    <property type="entry name" value="PHEROMONE ALPHA FACTOR RECEPTOR"/>
    <property type="match status" value="1"/>
</dbReference>
<evidence type="ECO:0000313" key="3">
    <source>
        <dbReference type="EMBL" id="KAH7132170.1"/>
    </source>
</evidence>
<feature type="transmembrane region" description="Helical" evidence="2">
    <location>
        <begin position="160"/>
        <end position="184"/>
    </location>
</feature>
<dbReference type="PANTHER" id="PTHR28009:SF1">
    <property type="entry name" value="PHEROMONE ALPHA FACTOR RECEPTOR"/>
    <property type="match status" value="1"/>
</dbReference>
<name>A0A9P9IV40_9PLEO</name>
<evidence type="ECO:0000256" key="1">
    <source>
        <dbReference type="SAM" id="MobiDB-lite"/>
    </source>
</evidence>
<dbReference type="GO" id="GO:0000750">
    <property type="term" value="P:pheromone-dependent signal transduction involved in conjugation with cellular fusion"/>
    <property type="evidence" value="ECO:0007669"/>
    <property type="project" value="TreeGrafter"/>
</dbReference>
<gene>
    <name evidence="3" type="ORF">B0J11DRAFT_600512</name>
</gene>
<feature type="transmembrane region" description="Helical" evidence="2">
    <location>
        <begin position="131"/>
        <end position="153"/>
    </location>
</feature>
<dbReference type="AlphaFoldDB" id="A0A9P9IV40"/>
<keyword evidence="2" id="KW-0812">Transmembrane</keyword>
<proteinExistence type="predicted"/>
<feature type="transmembrane region" description="Helical" evidence="2">
    <location>
        <begin position="240"/>
        <end position="264"/>
    </location>
</feature>
<dbReference type="InterPro" id="IPR000366">
    <property type="entry name" value="GPCR_STE2"/>
</dbReference>
<keyword evidence="2" id="KW-0472">Membrane</keyword>
<keyword evidence="2" id="KW-1133">Transmembrane helix</keyword>
<protein>
    <submittedName>
        <fullName evidence="3">Fungal pheromone mating factor STE2 GPCR-domain-containing protein</fullName>
    </submittedName>
</protein>
<feature type="transmembrane region" description="Helical" evidence="2">
    <location>
        <begin position="79"/>
        <end position="100"/>
    </location>
</feature>
<keyword evidence="4" id="KW-1185">Reference proteome</keyword>
<accession>A0A9P9IV40</accession>
<comment type="caution">
    <text evidence="3">The sequence shown here is derived from an EMBL/GenBank/DDBJ whole genome shotgun (WGS) entry which is preliminary data.</text>
</comment>
<sequence>MSSTSAAATTTGDPYKQSFTLLTPDGKPFTTSMSAIDDYRQLGIRLAINYGTQIGASAILFLILLLLTKRDKRKSSIFIMNALCLICNTTRSILQCTYLTSNYYDFYGLLSWDFSHISWEDRANTVASNTMTLLLVILIMISLSMQVWVIGITTPKLQRFLVMGLTSVMALIAIGYRFAVIVISNKQAMKDEGMLQYQSLLTTMTIVQALAIWSYCAVFTCKLGYALIQRRKLGMAQFGPMQIIFIMGCQTMVIPAIFSVLQFYEKVPELGSQTLTIVCVFLPLSAIWAGVIASDASIGSRTADGHHRLLQGQFGDLTAGSTNNSTSSANCRSGSGVASTLHTQRSTKSPESPTRPFSLYKKNSMTSGEGIHVDHEWSVEKGEVSNLV</sequence>
<dbReference type="InterPro" id="IPR027458">
    <property type="entry name" value="STE2_TM1-TM2_sf"/>
</dbReference>
<feature type="transmembrane region" description="Helical" evidence="2">
    <location>
        <begin position="204"/>
        <end position="228"/>
    </location>
</feature>
<organism evidence="3 4">
    <name type="scientific">Dendryphion nanum</name>
    <dbReference type="NCBI Taxonomy" id="256645"/>
    <lineage>
        <taxon>Eukaryota</taxon>
        <taxon>Fungi</taxon>
        <taxon>Dikarya</taxon>
        <taxon>Ascomycota</taxon>
        <taxon>Pezizomycotina</taxon>
        <taxon>Dothideomycetes</taxon>
        <taxon>Pleosporomycetidae</taxon>
        <taxon>Pleosporales</taxon>
        <taxon>Torulaceae</taxon>
        <taxon>Dendryphion</taxon>
    </lineage>
</organism>
<evidence type="ECO:0000256" key="2">
    <source>
        <dbReference type="SAM" id="Phobius"/>
    </source>
</evidence>
<feature type="transmembrane region" description="Helical" evidence="2">
    <location>
        <begin position="47"/>
        <end position="67"/>
    </location>
</feature>
<reference evidence="3" key="1">
    <citation type="journal article" date="2021" name="Nat. Commun.">
        <title>Genetic determinants of endophytism in the Arabidopsis root mycobiome.</title>
        <authorList>
            <person name="Mesny F."/>
            <person name="Miyauchi S."/>
            <person name="Thiergart T."/>
            <person name="Pickel B."/>
            <person name="Atanasova L."/>
            <person name="Karlsson M."/>
            <person name="Huettel B."/>
            <person name="Barry K.W."/>
            <person name="Haridas S."/>
            <person name="Chen C."/>
            <person name="Bauer D."/>
            <person name="Andreopoulos W."/>
            <person name="Pangilinan J."/>
            <person name="LaButti K."/>
            <person name="Riley R."/>
            <person name="Lipzen A."/>
            <person name="Clum A."/>
            <person name="Drula E."/>
            <person name="Henrissat B."/>
            <person name="Kohler A."/>
            <person name="Grigoriev I.V."/>
            <person name="Martin F.M."/>
            <person name="Hacquard S."/>
        </authorList>
    </citation>
    <scope>NUCLEOTIDE SEQUENCE</scope>
    <source>
        <strain evidence="3">MPI-CAGE-CH-0243</strain>
    </source>
</reference>
<dbReference type="GO" id="GO:0038038">
    <property type="term" value="C:G protein-coupled receptor homodimeric complex"/>
    <property type="evidence" value="ECO:0007669"/>
    <property type="project" value="TreeGrafter"/>
</dbReference>
<dbReference type="CDD" id="cd14939">
    <property type="entry name" value="7tmD_STE2"/>
    <property type="match status" value="1"/>
</dbReference>
<dbReference type="GO" id="GO:0004932">
    <property type="term" value="F:mating-type factor pheromone receptor activity"/>
    <property type="evidence" value="ECO:0007669"/>
    <property type="project" value="InterPro"/>
</dbReference>
<feature type="region of interest" description="Disordered" evidence="1">
    <location>
        <begin position="323"/>
        <end position="361"/>
    </location>
</feature>
<dbReference type="Proteomes" id="UP000700596">
    <property type="component" value="Unassembled WGS sequence"/>
</dbReference>
<dbReference type="EMBL" id="JAGMWT010000003">
    <property type="protein sequence ID" value="KAH7132170.1"/>
    <property type="molecule type" value="Genomic_DNA"/>
</dbReference>
<feature type="compositionally biased region" description="Polar residues" evidence="1">
    <location>
        <begin position="331"/>
        <end position="352"/>
    </location>
</feature>